<feature type="region of interest" description="Disordered" evidence="1">
    <location>
        <begin position="144"/>
        <end position="181"/>
    </location>
</feature>
<evidence type="ECO:0000313" key="3">
    <source>
        <dbReference type="Proteomes" id="UP000887159"/>
    </source>
</evidence>
<protein>
    <submittedName>
        <fullName evidence="2">Uncharacterized protein</fullName>
    </submittedName>
</protein>
<reference evidence="2" key="1">
    <citation type="submission" date="2020-08" db="EMBL/GenBank/DDBJ databases">
        <title>Multicomponent nature underlies the extraordinary mechanical properties of spider dragline silk.</title>
        <authorList>
            <person name="Kono N."/>
            <person name="Nakamura H."/>
            <person name="Mori M."/>
            <person name="Yoshida Y."/>
            <person name="Ohtoshi R."/>
            <person name="Malay A.D."/>
            <person name="Moran D.A.P."/>
            <person name="Tomita M."/>
            <person name="Numata K."/>
            <person name="Arakawa K."/>
        </authorList>
    </citation>
    <scope>NUCLEOTIDE SEQUENCE</scope>
</reference>
<organism evidence="2 3">
    <name type="scientific">Trichonephila clavipes</name>
    <name type="common">Golden silk orbweaver</name>
    <name type="synonym">Nephila clavipes</name>
    <dbReference type="NCBI Taxonomy" id="2585209"/>
    <lineage>
        <taxon>Eukaryota</taxon>
        <taxon>Metazoa</taxon>
        <taxon>Ecdysozoa</taxon>
        <taxon>Arthropoda</taxon>
        <taxon>Chelicerata</taxon>
        <taxon>Arachnida</taxon>
        <taxon>Araneae</taxon>
        <taxon>Araneomorphae</taxon>
        <taxon>Entelegynae</taxon>
        <taxon>Araneoidea</taxon>
        <taxon>Nephilidae</taxon>
        <taxon>Trichonephila</taxon>
    </lineage>
</organism>
<dbReference type="AlphaFoldDB" id="A0A8X6WDQ3"/>
<comment type="caution">
    <text evidence="2">The sequence shown here is derived from an EMBL/GenBank/DDBJ whole genome shotgun (WGS) entry which is preliminary data.</text>
</comment>
<evidence type="ECO:0000256" key="1">
    <source>
        <dbReference type="SAM" id="MobiDB-lite"/>
    </source>
</evidence>
<dbReference type="Proteomes" id="UP000887159">
    <property type="component" value="Unassembled WGS sequence"/>
</dbReference>
<evidence type="ECO:0000313" key="2">
    <source>
        <dbReference type="EMBL" id="GFY33143.1"/>
    </source>
</evidence>
<keyword evidence="3" id="KW-1185">Reference proteome</keyword>
<name>A0A8X6WDQ3_TRICX</name>
<feature type="region of interest" description="Disordered" evidence="1">
    <location>
        <begin position="1"/>
        <end position="25"/>
    </location>
</feature>
<proteinExistence type="predicted"/>
<accession>A0A8X6WDQ3</accession>
<dbReference type="EMBL" id="BMAU01021407">
    <property type="protein sequence ID" value="GFY33143.1"/>
    <property type="molecule type" value="Genomic_DNA"/>
</dbReference>
<sequence length="181" mass="21050">MSKCCNYRRKNDQSSPNGARRPPNYSEREIVEAMNVSKERICHILNQHLGLRKLSARWVPRLLNKNRKYPEFVDNCKEIKQIIGQCGIQHIFLRQKQKLSRKALWWSSQIERQTLNYLFTKLTGEAYRILLLRDNHRNPDIHTQLAGGAKPPVSSTLNNLVRHSGRRSTSDQAGLPPRVLE</sequence>
<gene>
    <name evidence="2" type="ORF">TNCV_2230921</name>
</gene>